<dbReference type="Proteomes" id="UP001055156">
    <property type="component" value="Unassembled WGS sequence"/>
</dbReference>
<reference evidence="2" key="2">
    <citation type="submission" date="2021-08" db="EMBL/GenBank/DDBJ databases">
        <authorList>
            <person name="Tani A."/>
            <person name="Ola A."/>
            <person name="Ogura Y."/>
            <person name="Katsura K."/>
            <person name="Hayashi T."/>
        </authorList>
    </citation>
    <scope>NUCLEOTIDE SEQUENCE</scope>
    <source>
        <strain evidence="2">NBRC 15689</strain>
    </source>
</reference>
<evidence type="ECO:0000313" key="3">
    <source>
        <dbReference type="Proteomes" id="UP001055156"/>
    </source>
</evidence>
<accession>A0ABQ4TA31</accession>
<evidence type="ECO:0000256" key="1">
    <source>
        <dbReference type="SAM" id="MobiDB-lite"/>
    </source>
</evidence>
<dbReference type="EMBL" id="BPQV01000009">
    <property type="protein sequence ID" value="GJE28168.1"/>
    <property type="molecule type" value="Genomic_DNA"/>
</dbReference>
<proteinExistence type="predicted"/>
<name>A0ABQ4TA31_METOR</name>
<dbReference type="RefSeq" id="WP_238311997.1">
    <property type="nucleotide sequence ID" value="NZ_BPQV01000009.1"/>
</dbReference>
<feature type="region of interest" description="Disordered" evidence="1">
    <location>
        <begin position="1"/>
        <end position="21"/>
    </location>
</feature>
<reference evidence="2" key="1">
    <citation type="journal article" date="2021" name="Front. Microbiol.">
        <title>Comprehensive Comparative Genomics and Phenotyping of Methylobacterium Species.</title>
        <authorList>
            <person name="Alessa O."/>
            <person name="Ogura Y."/>
            <person name="Fujitani Y."/>
            <person name="Takami H."/>
            <person name="Hayashi T."/>
            <person name="Sahin N."/>
            <person name="Tani A."/>
        </authorList>
    </citation>
    <scope>NUCLEOTIDE SEQUENCE</scope>
    <source>
        <strain evidence="2">NBRC 15689</strain>
    </source>
</reference>
<organism evidence="2 3">
    <name type="scientific">Methylobacterium organophilum</name>
    <dbReference type="NCBI Taxonomy" id="410"/>
    <lineage>
        <taxon>Bacteria</taxon>
        <taxon>Pseudomonadati</taxon>
        <taxon>Pseudomonadota</taxon>
        <taxon>Alphaproteobacteria</taxon>
        <taxon>Hyphomicrobiales</taxon>
        <taxon>Methylobacteriaceae</taxon>
        <taxon>Methylobacterium</taxon>
    </lineage>
</organism>
<comment type="caution">
    <text evidence="2">The sequence shown here is derived from an EMBL/GenBank/DDBJ whole genome shotgun (WGS) entry which is preliminary data.</text>
</comment>
<feature type="compositionally biased region" description="Low complexity" evidence="1">
    <location>
        <begin position="8"/>
        <end position="21"/>
    </location>
</feature>
<protein>
    <submittedName>
        <fullName evidence="2">Uncharacterized protein</fullName>
    </submittedName>
</protein>
<sequence>MTKRTKSGAAGPGTPAPAFRPFADDASVQTFGALSFENGTTRIALHGSAEITRDRAGLARARQLRDLLAAIASALEGADLPETVTETAEAPEVVRNPFA</sequence>
<gene>
    <name evidence="2" type="ORF">LKMONMHP_3035</name>
</gene>
<evidence type="ECO:0000313" key="2">
    <source>
        <dbReference type="EMBL" id="GJE28168.1"/>
    </source>
</evidence>
<keyword evidence="3" id="KW-1185">Reference proteome</keyword>